<dbReference type="CDD" id="cd16917">
    <property type="entry name" value="HATPase_UhpB-NarQ-NarX-like"/>
    <property type="match status" value="1"/>
</dbReference>
<name>A0A1H5GU98_9ACTN</name>
<dbReference type="PANTHER" id="PTHR24421:SF10">
    <property type="entry name" value="NITRATE_NITRITE SENSOR PROTEIN NARQ"/>
    <property type="match status" value="1"/>
</dbReference>
<evidence type="ECO:0000313" key="12">
    <source>
        <dbReference type="Proteomes" id="UP000181980"/>
    </source>
</evidence>
<gene>
    <name evidence="11" type="ORF">SAMN04488561_0656</name>
</gene>
<reference evidence="12" key="1">
    <citation type="submission" date="2016-10" db="EMBL/GenBank/DDBJ databases">
        <authorList>
            <person name="Varghese N."/>
            <person name="Submissions S."/>
        </authorList>
    </citation>
    <scope>NUCLEOTIDE SEQUENCE [LARGE SCALE GENOMIC DNA]</scope>
    <source>
        <strain evidence="12">DSM 45237</strain>
    </source>
</reference>
<dbReference type="InterPro" id="IPR036890">
    <property type="entry name" value="HATPase_C_sf"/>
</dbReference>
<keyword evidence="7" id="KW-0067">ATP-binding</keyword>
<dbReference type="GO" id="GO:0046983">
    <property type="term" value="F:protein dimerization activity"/>
    <property type="evidence" value="ECO:0007669"/>
    <property type="project" value="InterPro"/>
</dbReference>
<feature type="transmembrane region" description="Helical" evidence="9">
    <location>
        <begin position="255"/>
        <end position="276"/>
    </location>
</feature>
<dbReference type="PANTHER" id="PTHR24421">
    <property type="entry name" value="NITRATE/NITRITE SENSOR PROTEIN NARX-RELATED"/>
    <property type="match status" value="1"/>
</dbReference>
<feature type="transmembrane region" description="Helical" evidence="9">
    <location>
        <begin position="163"/>
        <end position="186"/>
    </location>
</feature>
<dbReference type="InterPro" id="IPR011712">
    <property type="entry name" value="Sig_transdc_His_kin_sub3_dim/P"/>
</dbReference>
<keyword evidence="6 11" id="KW-0418">Kinase</keyword>
<evidence type="ECO:0000256" key="9">
    <source>
        <dbReference type="SAM" id="Phobius"/>
    </source>
</evidence>
<keyword evidence="5" id="KW-0547">Nucleotide-binding</keyword>
<evidence type="ECO:0000313" key="11">
    <source>
        <dbReference type="EMBL" id="SEE19175.1"/>
    </source>
</evidence>
<feature type="transmembrane region" description="Helical" evidence="9">
    <location>
        <begin position="61"/>
        <end position="82"/>
    </location>
</feature>
<dbReference type="SUPFAM" id="SSF55781">
    <property type="entry name" value="GAF domain-like"/>
    <property type="match status" value="1"/>
</dbReference>
<dbReference type="EC" id="2.7.13.3" evidence="2"/>
<dbReference type="InterPro" id="IPR050482">
    <property type="entry name" value="Sensor_HK_TwoCompSys"/>
</dbReference>
<dbReference type="GO" id="GO:0016020">
    <property type="term" value="C:membrane"/>
    <property type="evidence" value="ECO:0007669"/>
    <property type="project" value="InterPro"/>
</dbReference>
<dbReference type="EMBL" id="FNUC01000003">
    <property type="protein sequence ID" value="SEE19175.1"/>
    <property type="molecule type" value="Genomic_DNA"/>
</dbReference>
<evidence type="ECO:0000259" key="10">
    <source>
        <dbReference type="SMART" id="SM00387"/>
    </source>
</evidence>
<dbReference type="Gene3D" id="1.20.5.1930">
    <property type="match status" value="1"/>
</dbReference>
<dbReference type="RefSeq" id="WP_069110520.1">
    <property type="nucleotide sequence ID" value="NZ_FNUC01000003.1"/>
</dbReference>
<proteinExistence type="predicted"/>
<protein>
    <recommendedName>
        <fullName evidence="2">histidine kinase</fullName>
        <ecNumber evidence="2">2.7.13.3</ecNumber>
    </recommendedName>
</protein>
<accession>A0A1H5GU98</accession>
<dbReference type="InterPro" id="IPR003594">
    <property type="entry name" value="HATPase_dom"/>
</dbReference>
<feature type="transmembrane region" description="Helical" evidence="9">
    <location>
        <begin position="198"/>
        <end position="216"/>
    </location>
</feature>
<dbReference type="Pfam" id="PF07730">
    <property type="entry name" value="HisKA_3"/>
    <property type="match status" value="1"/>
</dbReference>
<dbReference type="InterPro" id="IPR029016">
    <property type="entry name" value="GAF-like_dom_sf"/>
</dbReference>
<dbReference type="GO" id="GO:0005524">
    <property type="term" value="F:ATP binding"/>
    <property type="evidence" value="ECO:0007669"/>
    <property type="project" value="UniProtKB-KW"/>
</dbReference>
<evidence type="ECO:0000256" key="7">
    <source>
        <dbReference type="ARBA" id="ARBA00022840"/>
    </source>
</evidence>
<dbReference type="Gene3D" id="3.30.450.40">
    <property type="match status" value="1"/>
</dbReference>
<evidence type="ECO:0000256" key="2">
    <source>
        <dbReference type="ARBA" id="ARBA00012438"/>
    </source>
</evidence>
<dbReference type="STRING" id="561176.SAMN04488561_0656"/>
<dbReference type="Pfam" id="PF02518">
    <property type="entry name" value="HATPase_c"/>
    <property type="match status" value="1"/>
</dbReference>
<sequence length="644" mass="66288">MARWSTAAARWGCLVLVLLAAAGFLVGPSGRVDAPLDMLLALAGGFLPVGLFLIRAQPGHAVARLVLATGMLAAGAVAAVAWSGALVAAWVAQWTWWPAVALVPLALLFFPDGVLPSPRWRPLAVVLAGCAAAGTLALAVAAAQHPRSLLTSGESGSPLAHLLVRGVIAVALVLIIAALLVVASLLRRARGAEPLVRRQLACMLPAGVLFAAGVVLDAAGVSGALVPGLVALPLGIGLAVLRFRLGDLDLVVNRALVWLVMTLLVLGVYAVGIGLAGSRLHSGGSTVVASALATGLVAAGFDPVRRAVQRAVDRLLFGDRDAPHLVLQRLGRRMQEAGDPGTMLDQLVVTLADALRVPYVRMLVDTSDGSHVTAAHGRPQPGLTTFALLAHGDRVGSLEVAPRRAGEVFTPAERTLLRDVASQAGIAAQAHRLTLALQRSREDLVLAREEERLRIRRDLHDGLGPALVGTRMQVRAAQAGAGAAGAHDVAAMLAAAVDDLTGCAGEIRRVVDGLRPPALDQGLPAALRQQAGAVLAGLPHDVVIEGDLAGLPAAVEVALYRIGAEALTNVARHAGAGHCDVLLRQCGDEVLLRVADDGRGGRLGRDDGVGLESMRLRAAELGGRLDLGSGSGGTTVTATIPLHR</sequence>
<dbReference type="SMART" id="SM00387">
    <property type="entry name" value="HATPase_c"/>
    <property type="match status" value="1"/>
</dbReference>
<evidence type="ECO:0000256" key="8">
    <source>
        <dbReference type="ARBA" id="ARBA00023012"/>
    </source>
</evidence>
<keyword evidence="4" id="KW-0808">Transferase</keyword>
<dbReference type="Proteomes" id="UP000181980">
    <property type="component" value="Unassembled WGS sequence"/>
</dbReference>
<keyword evidence="9" id="KW-0812">Transmembrane</keyword>
<comment type="catalytic activity">
    <reaction evidence="1">
        <text>ATP + protein L-histidine = ADP + protein N-phospho-L-histidine.</text>
        <dbReference type="EC" id="2.7.13.3"/>
    </reaction>
</comment>
<feature type="transmembrane region" description="Helical" evidence="9">
    <location>
        <begin position="38"/>
        <end position="54"/>
    </location>
</feature>
<keyword evidence="9" id="KW-0472">Membrane</keyword>
<dbReference type="AlphaFoldDB" id="A0A1H5GU98"/>
<dbReference type="GO" id="GO:0000155">
    <property type="term" value="F:phosphorelay sensor kinase activity"/>
    <property type="evidence" value="ECO:0007669"/>
    <property type="project" value="InterPro"/>
</dbReference>
<keyword evidence="8" id="KW-0902">Two-component regulatory system</keyword>
<dbReference type="Gene3D" id="3.30.565.10">
    <property type="entry name" value="Histidine kinase-like ATPase, C-terminal domain"/>
    <property type="match status" value="1"/>
</dbReference>
<evidence type="ECO:0000256" key="6">
    <source>
        <dbReference type="ARBA" id="ARBA00022777"/>
    </source>
</evidence>
<feature type="transmembrane region" description="Helical" evidence="9">
    <location>
        <begin position="123"/>
        <end position="143"/>
    </location>
</feature>
<organism evidence="11 12">
    <name type="scientific">Jiangella alba</name>
    <dbReference type="NCBI Taxonomy" id="561176"/>
    <lineage>
        <taxon>Bacteria</taxon>
        <taxon>Bacillati</taxon>
        <taxon>Actinomycetota</taxon>
        <taxon>Actinomycetes</taxon>
        <taxon>Jiangellales</taxon>
        <taxon>Jiangellaceae</taxon>
        <taxon>Jiangella</taxon>
    </lineage>
</organism>
<keyword evidence="12" id="KW-1185">Reference proteome</keyword>
<evidence type="ECO:0000256" key="4">
    <source>
        <dbReference type="ARBA" id="ARBA00022679"/>
    </source>
</evidence>
<dbReference type="SUPFAM" id="SSF55874">
    <property type="entry name" value="ATPase domain of HSP90 chaperone/DNA topoisomerase II/histidine kinase"/>
    <property type="match status" value="1"/>
</dbReference>
<keyword evidence="9" id="KW-1133">Transmembrane helix</keyword>
<evidence type="ECO:0000256" key="5">
    <source>
        <dbReference type="ARBA" id="ARBA00022741"/>
    </source>
</evidence>
<keyword evidence="3" id="KW-0597">Phosphoprotein</keyword>
<feature type="transmembrane region" description="Helical" evidence="9">
    <location>
        <begin position="94"/>
        <end position="111"/>
    </location>
</feature>
<dbReference type="OrthoDB" id="227596at2"/>
<evidence type="ECO:0000256" key="1">
    <source>
        <dbReference type="ARBA" id="ARBA00000085"/>
    </source>
</evidence>
<feature type="domain" description="Histidine kinase/HSP90-like ATPase" evidence="10">
    <location>
        <begin position="554"/>
        <end position="644"/>
    </location>
</feature>
<feature type="transmembrane region" description="Helical" evidence="9">
    <location>
        <begin position="7"/>
        <end position="26"/>
    </location>
</feature>
<feature type="transmembrane region" description="Helical" evidence="9">
    <location>
        <begin position="222"/>
        <end position="243"/>
    </location>
</feature>
<evidence type="ECO:0000256" key="3">
    <source>
        <dbReference type="ARBA" id="ARBA00022553"/>
    </source>
</evidence>